<dbReference type="PANTHER" id="PTHR33332">
    <property type="entry name" value="REVERSE TRANSCRIPTASE DOMAIN-CONTAINING PROTEIN"/>
    <property type="match status" value="1"/>
</dbReference>
<keyword evidence="3" id="KW-0808">Transferase</keyword>
<feature type="transmembrane region" description="Helical" evidence="1">
    <location>
        <begin position="94"/>
        <end position="114"/>
    </location>
</feature>
<feature type="domain" description="Reverse transcriptase" evidence="2">
    <location>
        <begin position="1"/>
        <end position="160"/>
    </location>
</feature>
<feature type="transmembrane region" description="Helical" evidence="1">
    <location>
        <begin position="53"/>
        <end position="74"/>
    </location>
</feature>
<gene>
    <name evidence="3" type="primary">RTase_106</name>
    <name evidence="3" type="ORF">CM83_16259</name>
</gene>
<accession>A0A0A9Y8J9</accession>
<dbReference type="InterPro" id="IPR043502">
    <property type="entry name" value="DNA/RNA_pol_sf"/>
</dbReference>
<dbReference type="InterPro" id="IPR000477">
    <property type="entry name" value="RT_dom"/>
</dbReference>
<sequence length="160" mass="18039">MLSNLQFGFRRGIGVDEALYNLTKDINSLMDRGKKGLLITLDMAKAFDSIERGLLVGILPSYGVCGTELAWVQSYFSNRKQFVTIDGFDSDETTIQYGVIQGGTLAAIFFLIFINQLSSLNLFGTMYMYADDTSILCEGDDWEEVFRDATTDINKVFEWM</sequence>
<evidence type="ECO:0000313" key="3">
    <source>
        <dbReference type="EMBL" id="JAG28484.1"/>
    </source>
</evidence>
<dbReference type="SUPFAM" id="SSF56672">
    <property type="entry name" value="DNA/RNA polymerases"/>
    <property type="match status" value="1"/>
</dbReference>
<evidence type="ECO:0000259" key="2">
    <source>
        <dbReference type="PROSITE" id="PS50878"/>
    </source>
</evidence>
<reference evidence="3" key="2">
    <citation type="submission" date="2014-07" db="EMBL/GenBank/DDBJ databases">
        <authorList>
            <person name="Hull J."/>
        </authorList>
    </citation>
    <scope>NUCLEOTIDE SEQUENCE</scope>
</reference>
<keyword evidence="1" id="KW-0812">Transmembrane</keyword>
<dbReference type="PROSITE" id="PS50878">
    <property type="entry name" value="RT_POL"/>
    <property type="match status" value="1"/>
</dbReference>
<dbReference type="AlphaFoldDB" id="A0A0A9Y8J9"/>
<proteinExistence type="predicted"/>
<organism evidence="3">
    <name type="scientific">Lygus hesperus</name>
    <name type="common">Western plant bug</name>
    <dbReference type="NCBI Taxonomy" id="30085"/>
    <lineage>
        <taxon>Eukaryota</taxon>
        <taxon>Metazoa</taxon>
        <taxon>Ecdysozoa</taxon>
        <taxon>Arthropoda</taxon>
        <taxon>Hexapoda</taxon>
        <taxon>Insecta</taxon>
        <taxon>Pterygota</taxon>
        <taxon>Neoptera</taxon>
        <taxon>Paraneoptera</taxon>
        <taxon>Hemiptera</taxon>
        <taxon>Heteroptera</taxon>
        <taxon>Panheteroptera</taxon>
        <taxon>Cimicomorpha</taxon>
        <taxon>Miridae</taxon>
        <taxon>Mirini</taxon>
        <taxon>Lygus</taxon>
    </lineage>
</organism>
<keyword evidence="3" id="KW-0695">RNA-directed DNA polymerase</keyword>
<keyword evidence="3" id="KW-0548">Nucleotidyltransferase</keyword>
<keyword evidence="1" id="KW-1133">Transmembrane helix</keyword>
<name>A0A0A9Y8J9_LYGHE</name>
<keyword evidence="1" id="KW-0472">Membrane</keyword>
<protein>
    <submittedName>
        <fullName evidence="3">Putative RNA-directed DNA polymerase from transposon BS</fullName>
    </submittedName>
</protein>
<dbReference type="GO" id="GO:0003964">
    <property type="term" value="F:RNA-directed DNA polymerase activity"/>
    <property type="evidence" value="ECO:0007669"/>
    <property type="project" value="UniProtKB-KW"/>
</dbReference>
<dbReference type="EMBL" id="GBHO01015120">
    <property type="protein sequence ID" value="JAG28484.1"/>
    <property type="molecule type" value="Transcribed_RNA"/>
</dbReference>
<dbReference type="Pfam" id="PF00078">
    <property type="entry name" value="RVT_1"/>
    <property type="match status" value="1"/>
</dbReference>
<evidence type="ECO:0000256" key="1">
    <source>
        <dbReference type="SAM" id="Phobius"/>
    </source>
</evidence>
<reference evidence="3" key="1">
    <citation type="journal article" date="2014" name="PLoS ONE">
        <title>Transcriptome-Based Identification of ABC Transporters in the Western Tarnished Plant Bug Lygus hesperus.</title>
        <authorList>
            <person name="Hull J.J."/>
            <person name="Chaney K."/>
            <person name="Geib S.M."/>
            <person name="Fabrick J.A."/>
            <person name="Brent C.S."/>
            <person name="Walsh D."/>
            <person name="Lavine L.C."/>
        </authorList>
    </citation>
    <scope>NUCLEOTIDE SEQUENCE</scope>
</reference>